<keyword evidence="1" id="KW-1133">Transmembrane helix</keyword>
<dbReference type="AlphaFoldDB" id="A0A510VSX9"/>
<dbReference type="OrthoDB" id="2249491at2"/>
<dbReference type="RefSeq" id="WP_057809872.1">
    <property type="nucleotide sequence ID" value="NZ_BJUD01000002.1"/>
</dbReference>
<evidence type="ECO:0000313" key="3">
    <source>
        <dbReference type="Proteomes" id="UP000321429"/>
    </source>
</evidence>
<keyword evidence="1" id="KW-0812">Transmembrane</keyword>
<evidence type="ECO:0008006" key="4">
    <source>
        <dbReference type="Google" id="ProtNLM"/>
    </source>
</evidence>
<dbReference type="Proteomes" id="UP000321429">
    <property type="component" value="Unassembled WGS sequence"/>
</dbReference>
<name>A0A510VSX9_9LACO</name>
<protein>
    <recommendedName>
        <fullName evidence="4">DUF4811 domain-containing protein</fullName>
    </recommendedName>
</protein>
<organism evidence="2 3">
    <name type="scientific">Furfurilactobacillus siliginis</name>
    <dbReference type="NCBI Taxonomy" id="348151"/>
    <lineage>
        <taxon>Bacteria</taxon>
        <taxon>Bacillati</taxon>
        <taxon>Bacillota</taxon>
        <taxon>Bacilli</taxon>
        <taxon>Lactobacillales</taxon>
        <taxon>Lactobacillaceae</taxon>
        <taxon>Furfurilactobacillus</taxon>
    </lineage>
</organism>
<evidence type="ECO:0000313" key="2">
    <source>
        <dbReference type="EMBL" id="GEK27950.1"/>
    </source>
</evidence>
<comment type="caution">
    <text evidence="2">The sequence shown here is derived from an EMBL/GenBank/DDBJ whole genome shotgun (WGS) entry which is preliminary data.</text>
</comment>
<feature type="transmembrane region" description="Helical" evidence="1">
    <location>
        <begin position="28"/>
        <end position="47"/>
    </location>
</feature>
<dbReference type="EMBL" id="BJUD01000002">
    <property type="protein sequence ID" value="GEK27950.1"/>
    <property type="molecule type" value="Genomic_DNA"/>
</dbReference>
<dbReference type="Pfam" id="PF16069">
    <property type="entry name" value="DUF4811"/>
    <property type="match status" value="1"/>
</dbReference>
<keyword evidence="1" id="KW-0472">Membrane</keyword>
<accession>A0A510VSX9</accession>
<proteinExistence type="predicted"/>
<reference evidence="2 3" key="1">
    <citation type="submission" date="2019-07" db="EMBL/GenBank/DDBJ databases">
        <title>Whole genome shotgun sequence of Lactobacillus siliginis NBRC 101315.</title>
        <authorList>
            <person name="Hosoyama A."/>
            <person name="Uohara A."/>
            <person name="Ohji S."/>
            <person name="Ichikawa N."/>
        </authorList>
    </citation>
    <scope>NUCLEOTIDE SEQUENCE [LARGE SCALE GENOMIC DNA]</scope>
    <source>
        <strain evidence="2 3">NBRC 101315</strain>
    </source>
</reference>
<evidence type="ECO:0000256" key="1">
    <source>
        <dbReference type="SAM" id="Phobius"/>
    </source>
</evidence>
<sequence>MILIALIILPISLFYVLFFTKSFRWKRVIVPILSLCLILCVGIISANDAHHFGASNRTTTTKVSLNQQQPLMYVKLGSSDKSRVYLISKGQHTDPEHGTVTLQHTTQQRPTVIIKKETMTYRTGWQKFWFGWSRNDRQLRHVYYTFKLPRGYALKQVKR</sequence>
<gene>
    <name evidence="2" type="ORF">LSI01_02610</name>
</gene>
<dbReference type="InterPro" id="IPR032083">
    <property type="entry name" value="DUF4811"/>
</dbReference>